<dbReference type="eggNOG" id="COG0451">
    <property type="taxonomic scope" value="Bacteria"/>
</dbReference>
<keyword evidence="4" id="KW-1185">Reference proteome</keyword>
<name>F5YHL1_TREPZ</name>
<dbReference type="OrthoDB" id="9771073at2"/>
<evidence type="ECO:0000313" key="3">
    <source>
        <dbReference type="EMBL" id="AEF84120.1"/>
    </source>
</evidence>
<reference evidence="4" key="1">
    <citation type="submission" date="2009-12" db="EMBL/GenBank/DDBJ databases">
        <title>Complete sequence of Treponema primitia strain ZAS-2.</title>
        <authorList>
            <person name="Tetu S.G."/>
            <person name="Matson E."/>
            <person name="Ren Q."/>
            <person name="Seshadri R."/>
            <person name="Elbourne L."/>
            <person name="Hassan K.A."/>
            <person name="Durkin A."/>
            <person name="Radune D."/>
            <person name="Mohamoud Y."/>
            <person name="Shay R."/>
            <person name="Jin S."/>
            <person name="Zhang X."/>
            <person name="Lucey K."/>
            <person name="Ballor N.R."/>
            <person name="Ottesen E."/>
            <person name="Rosenthal R."/>
            <person name="Allen A."/>
            <person name="Leadbetter J.R."/>
            <person name="Paulsen I.T."/>
        </authorList>
    </citation>
    <scope>NUCLEOTIDE SEQUENCE [LARGE SCALE GENOMIC DNA]</scope>
    <source>
        <strain evidence="4">ATCC BAA-887 / DSM 12427 / ZAS-2</strain>
    </source>
</reference>
<proteinExistence type="predicted"/>
<feature type="domain" description="NAD-dependent epimerase/dehydratase" evidence="2">
    <location>
        <begin position="4"/>
        <end position="254"/>
    </location>
</feature>
<accession>F5YHL1</accession>
<keyword evidence="3" id="KW-0413">Isomerase</keyword>
<evidence type="ECO:0000259" key="2">
    <source>
        <dbReference type="Pfam" id="PF01370"/>
    </source>
</evidence>
<dbReference type="RefSeq" id="WP_015707836.1">
    <property type="nucleotide sequence ID" value="NC_015578.1"/>
</dbReference>
<dbReference type="GO" id="GO:0016853">
    <property type="term" value="F:isomerase activity"/>
    <property type="evidence" value="ECO:0007669"/>
    <property type="project" value="UniProtKB-KW"/>
</dbReference>
<dbReference type="AlphaFoldDB" id="F5YHL1"/>
<dbReference type="EC" id="5.1.3.12" evidence="3"/>
<dbReference type="Proteomes" id="UP000009223">
    <property type="component" value="Chromosome"/>
</dbReference>
<dbReference type="PRINTS" id="PR01713">
    <property type="entry name" value="NUCEPIMERASE"/>
</dbReference>
<dbReference type="HOGENOM" id="CLU_007383_1_7_12"/>
<protein>
    <submittedName>
        <fullName evidence="3">UDP-glucuronate 5'-epimerase (UDP-glucuronic acidepimerase)</fullName>
        <ecNumber evidence="3">5.1.3.12</ecNumber>
    </submittedName>
</protein>
<organism evidence="3 4">
    <name type="scientific">Treponema primitia (strain ATCC BAA-887 / DSM 12427 / ZAS-2)</name>
    <dbReference type="NCBI Taxonomy" id="545694"/>
    <lineage>
        <taxon>Bacteria</taxon>
        <taxon>Pseudomonadati</taxon>
        <taxon>Spirochaetota</taxon>
        <taxon>Spirochaetia</taxon>
        <taxon>Spirochaetales</taxon>
        <taxon>Treponemataceae</taxon>
        <taxon>Treponema</taxon>
    </lineage>
</organism>
<evidence type="ECO:0000313" key="4">
    <source>
        <dbReference type="Proteomes" id="UP000009223"/>
    </source>
</evidence>
<keyword evidence="1" id="KW-0520">NAD</keyword>
<evidence type="ECO:0000256" key="1">
    <source>
        <dbReference type="ARBA" id="ARBA00023027"/>
    </source>
</evidence>
<sequence>MNYIVTGAAGFIGFYVTKKLLEQGHQVLGIDSLNDYYPVFLKHDRLKELGIVAGDVDYGVPLGSHSFQLFKFVQLKLEDKEALASLVNNYIQECGFIDRIIHLAAQAGVRYSIQNPDAYITSNIAGFLNILELCRSLAVPHLVYASSSSVYGMNSKRPFSVQDQVDHPVSLYAATKRSNELMAHTYAHLFNIPVTGLRFFTVYGPWGRPDMAYYKFSLAISKGEPIDVYNNGEMLRDFTYIDDITDGVLKASERLPSPAPGFDPLKSGPAESSAPFRLYNLGNNRPEKLKNFIETLETALGTKAVKRYLPMQEGDVAATEADIEDTRRDLDWEPRTDINAGLKAFAEWFNGYYNG</sequence>
<dbReference type="STRING" id="545694.TREPR_2368"/>
<dbReference type="SUPFAM" id="SSF51735">
    <property type="entry name" value="NAD(P)-binding Rossmann-fold domains"/>
    <property type="match status" value="1"/>
</dbReference>
<dbReference type="Pfam" id="PF01370">
    <property type="entry name" value="Epimerase"/>
    <property type="match status" value="1"/>
</dbReference>
<dbReference type="KEGG" id="tpi:TREPR_2368"/>
<dbReference type="InterPro" id="IPR036291">
    <property type="entry name" value="NAD(P)-bd_dom_sf"/>
</dbReference>
<dbReference type="PANTHER" id="PTHR43574">
    <property type="entry name" value="EPIMERASE-RELATED"/>
    <property type="match status" value="1"/>
</dbReference>
<gene>
    <name evidence="3" type="ordered locus">TREPR_2368</name>
</gene>
<dbReference type="InterPro" id="IPR001509">
    <property type="entry name" value="Epimerase_deHydtase"/>
</dbReference>
<dbReference type="Gene3D" id="3.40.50.720">
    <property type="entry name" value="NAD(P)-binding Rossmann-like Domain"/>
    <property type="match status" value="1"/>
</dbReference>
<dbReference type="EMBL" id="CP001843">
    <property type="protein sequence ID" value="AEF84120.1"/>
    <property type="molecule type" value="Genomic_DNA"/>
</dbReference>
<reference evidence="3 4" key="2">
    <citation type="journal article" date="2011" name="ISME J.">
        <title>RNA-seq reveals cooperative metabolic interactions between two termite-gut spirochete species in co-culture.</title>
        <authorList>
            <person name="Rosenthal A.Z."/>
            <person name="Matson E.G."/>
            <person name="Eldar A."/>
            <person name="Leadbetter J.R."/>
        </authorList>
    </citation>
    <scope>NUCLEOTIDE SEQUENCE [LARGE SCALE GENOMIC DNA]</scope>
    <source>
        <strain evidence="4">ATCC BAA-887 / DSM 12427 / ZAS-2</strain>
    </source>
</reference>